<feature type="domain" description="Transposase IS200-like" evidence="1">
    <location>
        <begin position="12"/>
        <end position="187"/>
    </location>
</feature>
<dbReference type="PANTHER" id="PTHR34322">
    <property type="entry name" value="TRANSPOSASE, Y1_TNP DOMAIN-CONTAINING"/>
    <property type="match status" value="1"/>
</dbReference>
<dbReference type="InterPro" id="IPR036515">
    <property type="entry name" value="Transposase_17_sf"/>
</dbReference>
<sequence length="332" mass="38634">MTQSRSKQVSLQDTSYYHLISRCVRRAYLCGEDAYTKQSYEHRRQWMVDRIRFLTTVFSIDVAAYAVMSNHYHLVVYVDENEAKSWSNEEVCQRWQQLYYNHPLVERLQSGQCSCKAEIDKAQTIIDKWRERLTDLSWLMRNLNEYIARKANKEDNCKGRFWEGRFKSQALLDEKALLACMAYVDLNPIRAKMVDSVQTAQYTSIFERIHDKASDIDNKDKLPFRPKQLLGFIGHEHKKTSKGISFSLLDYLTLVEETGKVIRADKRGSINKNACALLTHLGIGSNDWLELSEHFGEKYHQAVGSLAELNAFAEHTGKHWIGGHRQQVQIFN</sequence>
<dbReference type="PANTHER" id="PTHR34322:SF2">
    <property type="entry name" value="TRANSPOSASE IS200-LIKE DOMAIN-CONTAINING PROTEIN"/>
    <property type="match status" value="1"/>
</dbReference>
<dbReference type="Proteomes" id="UP000815846">
    <property type="component" value="Unassembled WGS sequence"/>
</dbReference>
<organism evidence="2 3">
    <name type="scientific">Colwellia echini</name>
    <dbReference type="NCBI Taxonomy" id="1982103"/>
    <lineage>
        <taxon>Bacteria</taxon>
        <taxon>Pseudomonadati</taxon>
        <taxon>Pseudomonadota</taxon>
        <taxon>Gammaproteobacteria</taxon>
        <taxon>Alteromonadales</taxon>
        <taxon>Colwelliaceae</taxon>
        <taxon>Colwellia</taxon>
    </lineage>
</organism>
<gene>
    <name evidence="2" type="ORF">CWS31_015415</name>
</gene>
<evidence type="ECO:0000313" key="2">
    <source>
        <dbReference type="EMBL" id="TYK64490.1"/>
    </source>
</evidence>
<dbReference type="InterPro" id="IPR002686">
    <property type="entry name" value="Transposase_17"/>
</dbReference>
<dbReference type="RefSeq" id="WP_101343990.1">
    <property type="nucleotide sequence ID" value="NZ_PJAI02000024.1"/>
</dbReference>
<name>A0ABY3MTG2_9GAMM</name>
<comment type="caution">
    <text evidence="2">The sequence shown here is derived from an EMBL/GenBank/DDBJ whole genome shotgun (WGS) entry which is preliminary data.</text>
</comment>
<protein>
    <submittedName>
        <fullName evidence="2">Transposase</fullName>
    </submittedName>
</protein>
<reference evidence="2 3" key="1">
    <citation type="submission" date="2019-08" db="EMBL/GenBank/DDBJ databases">
        <title>Microbe sample from Colwellia echini.</title>
        <authorList>
            <person name="Christiansen L."/>
            <person name="Pathiraja D."/>
            <person name="Schultz-Johansen M."/>
            <person name="Choi I.-G."/>
            <person name="Stougaard P."/>
        </authorList>
    </citation>
    <scope>NUCLEOTIDE SEQUENCE [LARGE SCALE GENOMIC DNA]</scope>
    <source>
        <strain evidence="2 3">A3</strain>
    </source>
</reference>
<evidence type="ECO:0000313" key="3">
    <source>
        <dbReference type="Proteomes" id="UP000815846"/>
    </source>
</evidence>
<evidence type="ECO:0000259" key="1">
    <source>
        <dbReference type="SMART" id="SM01321"/>
    </source>
</evidence>
<accession>A0ABY3MTG2</accession>
<dbReference type="Gene3D" id="3.30.70.1290">
    <property type="entry name" value="Transposase IS200-like"/>
    <property type="match status" value="1"/>
</dbReference>
<dbReference type="SUPFAM" id="SSF143422">
    <property type="entry name" value="Transposase IS200-like"/>
    <property type="match status" value="1"/>
</dbReference>
<proteinExistence type="predicted"/>
<dbReference type="SMART" id="SM01321">
    <property type="entry name" value="Y1_Tnp"/>
    <property type="match status" value="1"/>
</dbReference>
<dbReference type="EMBL" id="PJAI02000024">
    <property type="protein sequence ID" value="TYK64490.1"/>
    <property type="molecule type" value="Genomic_DNA"/>
</dbReference>
<keyword evidence="3" id="KW-1185">Reference proteome</keyword>